<evidence type="ECO:0000313" key="7">
    <source>
        <dbReference type="Proteomes" id="UP000242700"/>
    </source>
</evidence>
<evidence type="ECO:0000256" key="1">
    <source>
        <dbReference type="ARBA" id="ARBA00023015"/>
    </source>
</evidence>
<dbReference type="OrthoDB" id="2868960at2"/>
<dbReference type="PROSITE" id="PS51077">
    <property type="entry name" value="HTH_ICLR"/>
    <property type="match status" value="1"/>
</dbReference>
<evidence type="ECO:0000256" key="3">
    <source>
        <dbReference type="ARBA" id="ARBA00023163"/>
    </source>
</evidence>
<dbReference type="InterPro" id="IPR005471">
    <property type="entry name" value="Tscrpt_reg_IclR_N"/>
</dbReference>
<dbReference type="Gene3D" id="1.10.10.10">
    <property type="entry name" value="Winged helix-like DNA-binding domain superfamily/Winged helix DNA-binding domain"/>
    <property type="match status" value="1"/>
</dbReference>
<dbReference type="SUPFAM" id="SSF55781">
    <property type="entry name" value="GAF domain-like"/>
    <property type="match status" value="1"/>
</dbReference>
<dbReference type="Proteomes" id="UP000242700">
    <property type="component" value="Unassembled WGS sequence"/>
</dbReference>
<dbReference type="GO" id="GO:0045892">
    <property type="term" value="P:negative regulation of DNA-templated transcription"/>
    <property type="evidence" value="ECO:0007669"/>
    <property type="project" value="UniProtKB-ARBA"/>
</dbReference>
<dbReference type="GO" id="GO:0003700">
    <property type="term" value="F:DNA-binding transcription factor activity"/>
    <property type="evidence" value="ECO:0007669"/>
    <property type="project" value="TreeGrafter"/>
</dbReference>
<evidence type="ECO:0000259" key="4">
    <source>
        <dbReference type="PROSITE" id="PS51077"/>
    </source>
</evidence>
<evidence type="ECO:0000256" key="2">
    <source>
        <dbReference type="ARBA" id="ARBA00023125"/>
    </source>
</evidence>
<proteinExistence type="predicted"/>
<dbReference type="InterPro" id="IPR014757">
    <property type="entry name" value="Tscrpt_reg_IclR_C"/>
</dbReference>
<evidence type="ECO:0000259" key="5">
    <source>
        <dbReference type="PROSITE" id="PS51078"/>
    </source>
</evidence>
<dbReference type="InterPro" id="IPR036388">
    <property type="entry name" value="WH-like_DNA-bd_sf"/>
</dbReference>
<feature type="domain" description="HTH iclR-type" evidence="4">
    <location>
        <begin position="6"/>
        <end position="66"/>
    </location>
</feature>
<dbReference type="InterPro" id="IPR036390">
    <property type="entry name" value="WH_DNA-bd_sf"/>
</dbReference>
<dbReference type="SUPFAM" id="SSF46785">
    <property type="entry name" value="Winged helix' DNA-binding domain"/>
    <property type="match status" value="1"/>
</dbReference>
<feature type="domain" description="IclR-ED" evidence="5">
    <location>
        <begin position="66"/>
        <end position="254"/>
    </location>
</feature>
<dbReference type="Pfam" id="PF09339">
    <property type="entry name" value="HTH_IclR"/>
    <property type="match status" value="1"/>
</dbReference>
<gene>
    <name evidence="6" type="ORF">SAMN05216187_11212</name>
</gene>
<dbReference type="PROSITE" id="PS51078">
    <property type="entry name" value="ICLR_ED"/>
    <property type="match status" value="1"/>
</dbReference>
<evidence type="ECO:0000313" key="6">
    <source>
        <dbReference type="EMBL" id="SDK62412.1"/>
    </source>
</evidence>
<keyword evidence="1" id="KW-0805">Transcription regulation</keyword>
<keyword evidence="2" id="KW-0238">DNA-binding</keyword>
<sequence length="254" mass="29019">MSKNTSSVSEKTLKVLFLFSKHKSLTINQIVDLTEMNISSVYRIINTLRNQEFIMLNNERDYILNPAVILPLYNKVNTDIRANIKPSLKRLANSLNASVFLSKDHKDNQIIIVEKEDGPGNLRWVESIGFTYNIPTGTAGKTHLAYILKGMDEHERESYLENLKLVHYTDKSIVDLKILLEDIKEILINGYCITEGEHLEEVVGFSVPILNPNSGVCMYVLTLIRTSNEFNIEEKQKIIISMKEEASRIANYII</sequence>
<dbReference type="PANTHER" id="PTHR30136:SF24">
    <property type="entry name" value="HTH-TYPE TRANSCRIPTIONAL REPRESSOR ALLR"/>
    <property type="match status" value="1"/>
</dbReference>
<dbReference type="AlphaFoldDB" id="A0A1G9DEY2"/>
<dbReference type="EMBL" id="FNFI01000012">
    <property type="protein sequence ID" value="SDK62412.1"/>
    <property type="molecule type" value="Genomic_DNA"/>
</dbReference>
<reference evidence="7" key="1">
    <citation type="submission" date="2016-10" db="EMBL/GenBank/DDBJ databases">
        <authorList>
            <person name="Varghese N."/>
            <person name="Submissions S."/>
        </authorList>
    </citation>
    <scope>NUCLEOTIDE SEQUENCE [LARGE SCALE GENOMIC DNA]</scope>
    <source>
        <strain evidence="7">CGMCC 1.8911</strain>
    </source>
</reference>
<dbReference type="GO" id="GO:0003677">
    <property type="term" value="F:DNA binding"/>
    <property type="evidence" value="ECO:0007669"/>
    <property type="project" value="UniProtKB-KW"/>
</dbReference>
<dbReference type="InterPro" id="IPR050707">
    <property type="entry name" value="HTH_MetabolicPath_Reg"/>
</dbReference>
<dbReference type="RefSeq" id="WP_092599334.1">
    <property type="nucleotide sequence ID" value="NZ_FNFI01000012.1"/>
</dbReference>
<name>A0A1G9DEY2_9STAP</name>
<dbReference type="STRING" id="586411.SAMN05216187_11212"/>
<protein>
    <submittedName>
        <fullName evidence="6">Transcriptional regulator, IclR family</fullName>
    </submittedName>
</protein>
<organism evidence="6 7">
    <name type="scientific">Jeotgalicoccus aerolatus</name>
    <dbReference type="NCBI Taxonomy" id="709510"/>
    <lineage>
        <taxon>Bacteria</taxon>
        <taxon>Bacillati</taxon>
        <taxon>Bacillota</taxon>
        <taxon>Bacilli</taxon>
        <taxon>Bacillales</taxon>
        <taxon>Staphylococcaceae</taxon>
        <taxon>Jeotgalicoccus</taxon>
    </lineage>
</organism>
<accession>A0A1G9DEY2</accession>
<dbReference type="Gene3D" id="3.30.450.40">
    <property type="match status" value="1"/>
</dbReference>
<dbReference type="InterPro" id="IPR029016">
    <property type="entry name" value="GAF-like_dom_sf"/>
</dbReference>
<dbReference type="Pfam" id="PF01614">
    <property type="entry name" value="IclR_C"/>
    <property type="match status" value="1"/>
</dbReference>
<dbReference type="PANTHER" id="PTHR30136">
    <property type="entry name" value="HELIX-TURN-HELIX TRANSCRIPTIONAL REGULATOR, ICLR FAMILY"/>
    <property type="match status" value="1"/>
</dbReference>
<keyword evidence="3" id="KW-0804">Transcription</keyword>